<dbReference type="Pfam" id="PF00112">
    <property type="entry name" value="Peptidase_C1"/>
    <property type="match status" value="1"/>
</dbReference>
<accession>A0AAV5V8I0</accession>
<evidence type="ECO:0000256" key="4">
    <source>
        <dbReference type="SAM" id="MobiDB-lite"/>
    </source>
</evidence>
<dbReference type="InterPro" id="IPR000668">
    <property type="entry name" value="Peptidase_C1A_C"/>
</dbReference>
<feature type="region of interest" description="Disordered" evidence="4">
    <location>
        <begin position="1"/>
        <end position="25"/>
    </location>
</feature>
<dbReference type="InterPro" id="IPR000169">
    <property type="entry name" value="Pept_cys_AS"/>
</dbReference>
<dbReference type="GO" id="GO:0008234">
    <property type="term" value="F:cysteine-type peptidase activity"/>
    <property type="evidence" value="ECO:0007669"/>
    <property type="project" value="UniProtKB-KW"/>
</dbReference>
<evidence type="ECO:0000256" key="3">
    <source>
        <dbReference type="ARBA" id="ARBA00022807"/>
    </source>
</evidence>
<comment type="caution">
    <text evidence="7">The sequence shown here is derived from an EMBL/GenBank/DDBJ whole genome shotgun (WGS) entry which is preliminary data.</text>
</comment>
<keyword evidence="5" id="KW-0472">Membrane</keyword>
<dbReference type="GO" id="GO:0006508">
    <property type="term" value="P:proteolysis"/>
    <property type="evidence" value="ECO:0007669"/>
    <property type="project" value="UniProtKB-KW"/>
</dbReference>
<dbReference type="Gene3D" id="3.90.70.10">
    <property type="entry name" value="Cysteine proteinases"/>
    <property type="match status" value="1"/>
</dbReference>
<keyword evidence="8" id="KW-1185">Reference proteome</keyword>
<feature type="non-terminal residue" evidence="7">
    <location>
        <position position="259"/>
    </location>
</feature>
<dbReference type="SUPFAM" id="SSF54001">
    <property type="entry name" value="Cysteine proteinases"/>
    <property type="match status" value="1"/>
</dbReference>
<organism evidence="7 8">
    <name type="scientific">Pristionchus fissidentatus</name>
    <dbReference type="NCBI Taxonomy" id="1538716"/>
    <lineage>
        <taxon>Eukaryota</taxon>
        <taxon>Metazoa</taxon>
        <taxon>Ecdysozoa</taxon>
        <taxon>Nematoda</taxon>
        <taxon>Chromadorea</taxon>
        <taxon>Rhabditida</taxon>
        <taxon>Rhabditina</taxon>
        <taxon>Diplogasteromorpha</taxon>
        <taxon>Diplogasteroidea</taxon>
        <taxon>Neodiplogasteridae</taxon>
        <taxon>Pristionchus</taxon>
    </lineage>
</organism>
<feature type="non-terminal residue" evidence="7">
    <location>
        <position position="1"/>
    </location>
</feature>
<dbReference type="PROSITE" id="PS00139">
    <property type="entry name" value="THIOL_PROTEASE_CYS"/>
    <property type="match status" value="1"/>
</dbReference>
<sequence length="259" mass="28421">KKKKKKKMTGGEGPSDEPLLTAKTHGERTVDVESPGVRIVKRRLCECCTFCCKVLCIAVTLTIFGILFLAVAPAVKGWFAPVKTEVNWSKPHSKEVERRMRELVDIVNRGNGTWKARYNPFAHATEPSRIEASDLDYVVENVKETVGNTFQAVKEAFSPDDLMGDTVEHLESIVNMSLSLPSSFDAREKWSKCQSIHQISNQGACGSCWGMAAASVMSDRLCISSNYTRQETVSTQDLLSCCPKCGSCGGGGFLISPFV</sequence>
<keyword evidence="5" id="KW-0812">Transmembrane</keyword>
<keyword evidence="2" id="KW-0378">Hydrolase</keyword>
<keyword evidence="3" id="KW-0788">Thiol protease</keyword>
<dbReference type="AlphaFoldDB" id="A0AAV5V8I0"/>
<dbReference type="Proteomes" id="UP001432322">
    <property type="component" value="Unassembled WGS sequence"/>
</dbReference>
<proteinExistence type="predicted"/>
<gene>
    <name evidence="7" type="ORF">PFISCL1PPCAC_5511</name>
</gene>
<evidence type="ECO:0000313" key="8">
    <source>
        <dbReference type="Proteomes" id="UP001432322"/>
    </source>
</evidence>
<evidence type="ECO:0000256" key="2">
    <source>
        <dbReference type="ARBA" id="ARBA00022801"/>
    </source>
</evidence>
<protein>
    <recommendedName>
        <fullName evidence="6">Peptidase C1A papain C-terminal domain-containing protein</fullName>
    </recommendedName>
</protein>
<name>A0AAV5V8I0_9BILA</name>
<dbReference type="InterPro" id="IPR038765">
    <property type="entry name" value="Papain-like_cys_pep_sf"/>
</dbReference>
<evidence type="ECO:0000259" key="6">
    <source>
        <dbReference type="Pfam" id="PF00112"/>
    </source>
</evidence>
<dbReference type="EMBL" id="BTSY01000002">
    <property type="protein sequence ID" value="GMT14214.1"/>
    <property type="molecule type" value="Genomic_DNA"/>
</dbReference>
<evidence type="ECO:0000256" key="5">
    <source>
        <dbReference type="SAM" id="Phobius"/>
    </source>
</evidence>
<feature type="transmembrane region" description="Helical" evidence="5">
    <location>
        <begin position="50"/>
        <end position="75"/>
    </location>
</feature>
<evidence type="ECO:0000313" key="7">
    <source>
        <dbReference type="EMBL" id="GMT14214.1"/>
    </source>
</evidence>
<reference evidence="7" key="1">
    <citation type="submission" date="2023-10" db="EMBL/GenBank/DDBJ databases">
        <title>Genome assembly of Pristionchus species.</title>
        <authorList>
            <person name="Yoshida K."/>
            <person name="Sommer R.J."/>
        </authorList>
    </citation>
    <scope>NUCLEOTIDE SEQUENCE</scope>
    <source>
        <strain evidence="7">RS5133</strain>
    </source>
</reference>
<keyword evidence="5" id="KW-1133">Transmembrane helix</keyword>
<feature type="domain" description="Peptidase C1A papain C-terminal" evidence="6">
    <location>
        <begin position="180"/>
        <end position="251"/>
    </location>
</feature>
<keyword evidence="1" id="KW-0645">Protease</keyword>
<evidence type="ECO:0000256" key="1">
    <source>
        <dbReference type="ARBA" id="ARBA00022670"/>
    </source>
</evidence>